<evidence type="ECO:0000256" key="15">
    <source>
        <dbReference type="ARBA" id="ARBA00032605"/>
    </source>
</evidence>
<evidence type="ECO:0000256" key="8">
    <source>
        <dbReference type="ARBA" id="ARBA00022573"/>
    </source>
</evidence>
<keyword evidence="12 19" id="KW-1133">Transmembrane helix</keyword>
<evidence type="ECO:0000313" key="20">
    <source>
        <dbReference type="EMBL" id="KKK38559.1"/>
    </source>
</evidence>
<keyword evidence="21" id="KW-1185">Reference proteome</keyword>
<evidence type="ECO:0000256" key="7">
    <source>
        <dbReference type="ARBA" id="ARBA00022475"/>
    </source>
</evidence>
<protein>
    <recommendedName>
        <fullName evidence="6 19">Adenosylcobinamide-GDP ribazoletransferase</fullName>
        <ecNumber evidence="5 19">2.7.8.26</ecNumber>
    </recommendedName>
    <alternativeName>
        <fullName evidence="16 19">Cobalamin synthase</fullName>
    </alternativeName>
    <alternativeName>
        <fullName evidence="15 19">Cobalamin-5'-phosphate synthase</fullName>
    </alternativeName>
</protein>
<evidence type="ECO:0000256" key="3">
    <source>
        <dbReference type="ARBA" id="ARBA00004663"/>
    </source>
</evidence>
<keyword evidence="13 19" id="KW-0472">Membrane</keyword>
<gene>
    <name evidence="19" type="primary">cobS</name>
    <name evidence="20" type="ORF">WQ57_08140</name>
</gene>
<comment type="cofactor">
    <cofactor evidence="1 19">
        <name>Mg(2+)</name>
        <dbReference type="ChEBI" id="CHEBI:18420"/>
    </cofactor>
</comment>
<organism evidence="20 21">
    <name type="scientific">Mesobacillus campisalis</name>
    <dbReference type="NCBI Taxonomy" id="1408103"/>
    <lineage>
        <taxon>Bacteria</taxon>
        <taxon>Bacillati</taxon>
        <taxon>Bacillota</taxon>
        <taxon>Bacilli</taxon>
        <taxon>Bacillales</taxon>
        <taxon>Bacillaceae</taxon>
        <taxon>Mesobacillus</taxon>
    </lineage>
</organism>
<accession>A0A0M2SVG5</accession>
<evidence type="ECO:0000256" key="14">
    <source>
        <dbReference type="ARBA" id="ARBA00025228"/>
    </source>
</evidence>
<evidence type="ECO:0000256" key="16">
    <source>
        <dbReference type="ARBA" id="ARBA00032853"/>
    </source>
</evidence>
<comment type="function">
    <text evidence="14 19">Joins adenosylcobinamide-GDP and alpha-ribazole to generate adenosylcobalamin (Ado-cobalamin). Also synthesizes adenosylcobalamin 5'-phosphate from adenosylcobinamide-GDP and alpha-ribazole 5'-phosphate.</text>
</comment>
<comment type="catalytic activity">
    <reaction evidence="18 19">
        <text>alpha-ribazole 5'-phosphate + adenosylcob(III)inamide-GDP = adenosylcob(III)alamin 5'-phosphate + GMP + H(+)</text>
        <dbReference type="Rhea" id="RHEA:23560"/>
        <dbReference type="ChEBI" id="CHEBI:15378"/>
        <dbReference type="ChEBI" id="CHEBI:57918"/>
        <dbReference type="ChEBI" id="CHEBI:58115"/>
        <dbReference type="ChEBI" id="CHEBI:60487"/>
        <dbReference type="ChEBI" id="CHEBI:60493"/>
        <dbReference type="EC" id="2.7.8.26"/>
    </reaction>
</comment>
<evidence type="ECO:0000256" key="9">
    <source>
        <dbReference type="ARBA" id="ARBA00022679"/>
    </source>
</evidence>
<feature type="transmembrane region" description="Helical" evidence="19">
    <location>
        <begin position="140"/>
        <end position="163"/>
    </location>
</feature>
<evidence type="ECO:0000256" key="2">
    <source>
        <dbReference type="ARBA" id="ARBA00004651"/>
    </source>
</evidence>
<evidence type="ECO:0000256" key="4">
    <source>
        <dbReference type="ARBA" id="ARBA00010561"/>
    </source>
</evidence>
<dbReference type="GO" id="GO:0005886">
    <property type="term" value="C:plasma membrane"/>
    <property type="evidence" value="ECO:0007669"/>
    <property type="project" value="UniProtKB-SubCell"/>
</dbReference>
<evidence type="ECO:0000256" key="11">
    <source>
        <dbReference type="ARBA" id="ARBA00022842"/>
    </source>
</evidence>
<dbReference type="EMBL" id="LAYY01000007">
    <property type="protein sequence ID" value="KKK38559.1"/>
    <property type="molecule type" value="Genomic_DNA"/>
</dbReference>
<dbReference type="InterPro" id="IPR003805">
    <property type="entry name" value="CobS"/>
</dbReference>
<feature type="transmembrane region" description="Helical" evidence="19">
    <location>
        <begin position="207"/>
        <end position="225"/>
    </location>
</feature>
<evidence type="ECO:0000256" key="10">
    <source>
        <dbReference type="ARBA" id="ARBA00022692"/>
    </source>
</evidence>
<comment type="subcellular location">
    <subcellularLocation>
        <location evidence="2 19">Cell membrane</location>
        <topology evidence="2 19">Multi-pass membrane protein</topology>
    </subcellularLocation>
</comment>
<evidence type="ECO:0000256" key="1">
    <source>
        <dbReference type="ARBA" id="ARBA00001946"/>
    </source>
</evidence>
<evidence type="ECO:0000256" key="19">
    <source>
        <dbReference type="HAMAP-Rule" id="MF_00719"/>
    </source>
</evidence>
<dbReference type="PANTHER" id="PTHR34148">
    <property type="entry name" value="ADENOSYLCOBINAMIDE-GDP RIBAZOLETRANSFERASE"/>
    <property type="match status" value="1"/>
</dbReference>
<keyword evidence="8 19" id="KW-0169">Cobalamin biosynthesis</keyword>
<dbReference type="AlphaFoldDB" id="A0A0M2SVG5"/>
<dbReference type="NCBIfam" id="TIGR00317">
    <property type="entry name" value="cobS"/>
    <property type="match status" value="1"/>
</dbReference>
<feature type="transmembrane region" description="Helical" evidence="19">
    <location>
        <begin position="111"/>
        <end position="134"/>
    </location>
</feature>
<dbReference type="GO" id="GO:0008818">
    <property type="term" value="F:cobalamin 5'-phosphate synthase activity"/>
    <property type="evidence" value="ECO:0007669"/>
    <property type="project" value="UniProtKB-UniRule"/>
</dbReference>
<evidence type="ECO:0000256" key="17">
    <source>
        <dbReference type="ARBA" id="ARBA00048623"/>
    </source>
</evidence>
<dbReference type="GO" id="GO:0009236">
    <property type="term" value="P:cobalamin biosynthetic process"/>
    <property type="evidence" value="ECO:0007669"/>
    <property type="project" value="UniProtKB-UniRule"/>
</dbReference>
<proteinExistence type="inferred from homology"/>
<dbReference type="EC" id="2.7.8.26" evidence="5 19"/>
<feature type="transmembrane region" description="Helical" evidence="19">
    <location>
        <begin position="6"/>
        <end position="25"/>
    </location>
</feature>
<evidence type="ECO:0000313" key="21">
    <source>
        <dbReference type="Proteomes" id="UP000034166"/>
    </source>
</evidence>
<keyword evidence="11 19" id="KW-0460">Magnesium</keyword>
<feature type="transmembrane region" description="Helical" evidence="19">
    <location>
        <begin position="37"/>
        <end position="55"/>
    </location>
</feature>
<evidence type="ECO:0000256" key="18">
    <source>
        <dbReference type="ARBA" id="ARBA00049504"/>
    </source>
</evidence>
<feature type="transmembrane region" description="Helical" evidence="19">
    <location>
        <begin position="184"/>
        <end position="201"/>
    </location>
</feature>
<reference evidence="20 21" key="1">
    <citation type="submission" date="2015-04" db="EMBL/GenBank/DDBJ databases">
        <title>Taxonomic description and genome sequence of Bacillus campisalis sp. nov., a novel member of the genus Bacillus isolated from solar saltern.</title>
        <authorList>
            <person name="Mathan Kumar R."/>
            <person name="Kaur G."/>
            <person name="Kumar A."/>
            <person name="Singh N.K."/>
            <person name="Kaur N."/>
            <person name="Kumar N."/>
            <person name="Mayilraj S."/>
        </authorList>
    </citation>
    <scope>NUCLEOTIDE SEQUENCE [LARGE SCALE GENOMIC DNA]</scope>
    <source>
        <strain evidence="20 21">SA2-6</strain>
    </source>
</reference>
<evidence type="ECO:0000256" key="12">
    <source>
        <dbReference type="ARBA" id="ARBA00022989"/>
    </source>
</evidence>
<dbReference type="OrthoDB" id="9794626at2"/>
<evidence type="ECO:0000256" key="13">
    <source>
        <dbReference type="ARBA" id="ARBA00023136"/>
    </source>
</evidence>
<dbReference type="HAMAP" id="MF_00719">
    <property type="entry name" value="CobS"/>
    <property type="match status" value="1"/>
</dbReference>
<keyword evidence="7 19" id="KW-1003">Cell membrane</keyword>
<dbReference type="UniPathway" id="UPA00148">
    <property type="reaction ID" value="UER00238"/>
</dbReference>
<dbReference type="RefSeq" id="WP_046523251.1">
    <property type="nucleotide sequence ID" value="NZ_LAYY01000007.1"/>
</dbReference>
<comment type="similarity">
    <text evidence="4 19">Belongs to the CobS family.</text>
</comment>
<dbReference type="PATRIC" id="fig|1408103.3.peg.1835"/>
<dbReference type="GO" id="GO:0051073">
    <property type="term" value="F:adenosylcobinamide-GDP ribazoletransferase activity"/>
    <property type="evidence" value="ECO:0007669"/>
    <property type="project" value="UniProtKB-UniRule"/>
</dbReference>
<feature type="transmembrane region" description="Helical" evidence="19">
    <location>
        <begin position="61"/>
        <end position="83"/>
    </location>
</feature>
<evidence type="ECO:0000256" key="6">
    <source>
        <dbReference type="ARBA" id="ARBA00015850"/>
    </source>
</evidence>
<comment type="catalytic activity">
    <reaction evidence="17 19">
        <text>alpha-ribazole + adenosylcob(III)inamide-GDP = adenosylcob(III)alamin + GMP + H(+)</text>
        <dbReference type="Rhea" id="RHEA:16049"/>
        <dbReference type="ChEBI" id="CHEBI:10329"/>
        <dbReference type="ChEBI" id="CHEBI:15378"/>
        <dbReference type="ChEBI" id="CHEBI:18408"/>
        <dbReference type="ChEBI" id="CHEBI:58115"/>
        <dbReference type="ChEBI" id="CHEBI:60487"/>
        <dbReference type="EC" id="2.7.8.26"/>
    </reaction>
</comment>
<dbReference type="Proteomes" id="UP000034166">
    <property type="component" value="Unassembled WGS sequence"/>
</dbReference>
<keyword evidence="9 19" id="KW-0808">Transferase</keyword>
<evidence type="ECO:0000256" key="5">
    <source>
        <dbReference type="ARBA" id="ARBA00013200"/>
    </source>
</evidence>
<comment type="pathway">
    <text evidence="3 19">Cofactor biosynthesis; adenosylcobalamin biosynthesis; adenosylcobalamin from cob(II)yrinate a,c-diamide: step 7/7.</text>
</comment>
<keyword evidence="10 19" id="KW-0812">Transmembrane</keyword>
<dbReference type="PANTHER" id="PTHR34148:SF1">
    <property type="entry name" value="ADENOSYLCOBINAMIDE-GDP RIBAZOLETRANSFERASE"/>
    <property type="match status" value="1"/>
</dbReference>
<feature type="transmembrane region" description="Helical" evidence="19">
    <location>
        <begin position="237"/>
        <end position="259"/>
    </location>
</feature>
<dbReference type="Pfam" id="PF02654">
    <property type="entry name" value="CobS"/>
    <property type="match status" value="1"/>
</dbReference>
<sequence>MSYIKGFLLNMQFFTSIPIPLSLPMDKGHLERAVRTFPLLGLFQGAVYSALLYILVEWSSFSILTAAFAVWLAGIILTGGIHIDGWMDASDAYFSFRDKEKRLEIMSDPRTGAFGALSVIVLLSSRFFFIYEIVARMSGLSYFLIACIPIFSRAVMGVLLTVVKGAKEEGLGQLFQQSTTKYTLYAYPLYLFFPLAGYWATNQAVSFIFMVLATLAILFYLRHKIPKWFGGMTGDVLGASVEGTELLLWMTLWLLHYFVMG</sequence>
<comment type="caution">
    <text evidence="20">The sequence shown here is derived from an EMBL/GenBank/DDBJ whole genome shotgun (WGS) entry which is preliminary data.</text>
</comment>
<name>A0A0M2SVG5_9BACI</name>